<dbReference type="RefSeq" id="WP_185057368.1">
    <property type="nucleotide sequence ID" value="NZ_JACHGN010000052.1"/>
</dbReference>
<gene>
    <name evidence="9" type="ORF">HNP84_010364</name>
</gene>
<dbReference type="FunFam" id="3.40.47.10:FF:000019">
    <property type="entry name" value="Polyketide synthase type I"/>
    <property type="match status" value="1"/>
</dbReference>
<dbReference type="Gene3D" id="3.40.47.10">
    <property type="match status" value="1"/>
</dbReference>
<evidence type="ECO:0000259" key="8">
    <source>
        <dbReference type="PROSITE" id="PS52004"/>
    </source>
</evidence>
<dbReference type="InterPro" id="IPR014030">
    <property type="entry name" value="Ketoacyl_synth_N"/>
</dbReference>
<dbReference type="Pfam" id="PF00698">
    <property type="entry name" value="Acyl_transf_1"/>
    <property type="match status" value="1"/>
</dbReference>
<dbReference type="AlphaFoldDB" id="A0A840PGQ1"/>
<feature type="non-terminal residue" evidence="9">
    <location>
        <position position="788"/>
    </location>
</feature>
<dbReference type="InterPro" id="IPR020841">
    <property type="entry name" value="PKS_Beta-ketoAc_synthase_dom"/>
</dbReference>
<comment type="caution">
    <text evidence="9">The sequence shown here is derived from an EMBL/GenBank/DDBJ whole genome shotgun (WGS) entry which is preliminary data.</text>
</comment>
<evidence type="ECO:0000256" key="5">
    <source>
        <dbReference type="ARBA" id="ARBA00023194"/>
    </source>
</evidence>
<dbReference type="GO" id="GO:0004312">
    <property type="term" value="F:fatty acid synthase activity"/>
    <property type="evidence" value="ECO:0007669"/>
    <property type="project" value="TreeGrafter"/>
</dbReference>
<dbReference type="InterPro" id="IPR015083">
    <property type="entry name" value="NorB/c/GfsB-D-like_docking"/>
</dbReference>
<dbReference type="Pfam" id="PF16197">
    <property type="entry name" value="KAsynt_C_assoc"/>
    <property type="match status" value="1"/>
</dbReference>
<feature type="domain" description="Ketosynthase family 3 (KS3)" evidence="8">
    <location>
        <begin position="33"/>
        <end position="450"/>
    </location>
</feature>
<comment type="cofactor">
    <cofactor evidence="1">
        <name>pantetheine 4'-phosphate</name>
        <dbReference type="ChEBI" id="CHEBI:47942"/>
    </cofactor>
</comment>
<dbReference type="Gene3D" id="3.40.366.10">
    <property type="entry name" value="Malonyl-Coenzyme A Acyl Carrier Protein, domain 2"/>
    <property type="match status" value="1"/>
</dbReference>
<evidence type="ECO:0000313" key="9">
    <source>
        <dbReference type="EMBL" id="MBB5140594.1"/>
    </source>
</evidence>
<keyword evidence="10" id="KW-1185">Reference proteome</keyword>
<protein>
    <submittedName>
        <fullName evidence="9">Acyl transferase domain-containing protein</fullName>
    </submittedName>
</protein>
<evidence type="ECO:0000313" key="10">
    <source>
        <dbReference type="Proteomes" id="UP000578449"/>
    </source>
</evidence>
<evidence type="ECO:0000256" key="7">
    <source>
        <dbReference type="ARBA" id="ARBA00023315"/>
    </source>
</evidence>
<keyword evidence="5" id="KW-0045">Antibiotic biosynthesis</keyword>
<keyword evidence="4 9" id="KW-0808">Transferase</keyword>
<dbReference type="SUPFAM" id="SSF55048">
    <property type="entry name" value="Probable ACP-binding domain of malonyl-CoA ACP transacylase"/>
    <property type="match status" value="1"/>
</dbReference>
<evidence type="ECO:0000256" key="3">
    <source>
        <dbReference type="ARBA" id="ARBA00022553"/>
    </source>
</evidence>
<dbReference type="SMART" id="SM00825">
    <property type="entry name" value="PKS_KS"/>
    <property type="match status" value="1"/>
</dbReference>
<dbReference type="InterPro" id="IPR016039">
    <property type="entry name" value="Thiolase-like"/>
</dbReference>
<dbReference type="InterPro" id="IPR050091">
    <property type="entry name" value="PKS_NRPS_Biosynth_Enz"/>
</dbReference>
<keyword evidence="2" id="KW-0596">Phosphopantetheine</keyword>
<evidence type="ECO:0000256" key="1">
    <source>
        <dbReference type="ARBA" id="ARBA00001957"/>
    </source>
</evidence>
<dbReference type="InterPro" id="IPR016036">
    <property type="entry name" value="Malonyl_transacylase_ACP-bd"/>
</dbReference>
<dbReference type="GO" id="GO:0030639">
    <property type="term" value="P:polyketide biosynthetic process"/>
    <property type="evidence" value="ECO:0007669"/>
    <property type="project" value="UniProtKB-ARBA"/>
</dbReference>
<proteinExistence type="predicted"/>
<dbReference type="InterPro" id="IPR001227">
    <property type="entry name" value="Ac_transferase_dom_sf"/>
</dbReference>
<dbReference type="Proteomes" id="UP000578449">
    <property type="component" value="Unassembled WGS sequence"/>
</dbReference>
<dbReference type="PROSITE" id="PS00606">
    <property type="entry name" value="KS3_1"/>
    <property type="match status" value="1"/>
</dbReference>
<keyword evidence="6" id="KW-0511">Multifunctional enzyme</keyword>
<accession>A0A840PGQ1</accession>
<dbReference type="SUPFAM" id="SSF52151">
    <property type="entry name" value="FabD/lysophospholipase-like"/>
    <property type="match status" value="1"/>
</dbReference>
<dbReference type="InterPro" id="IPR032821">
    <property type="entry name" value="PKS_assoc"/>
</dbReference>
<dbReference type="InterPro" id="IPR014043">
    <property type="entry name" value="Acyl_transferase_dom"/>
</dbReference>
<dbReference type="InterPro" id="IPR018201">
    <property type="entry name" value="Ketoacyl_synth_AS"/>
</dbReference>
<keyword evidence="7" id="KW-0012">Acyltransferase</keyword>
<dbReference type="SMART" id="SM00827">
    <property type="entry name" value="PKS_AT"/>
    <property type="match status" value="1"/>
</dbReference>
<dbReference type="CDD" id="cd00833">
    <property type="entry name" value="PKS"/>
    <property type="match status" value="1"/>
</dbReference>
<dbReference type="Pfam" id="PF02801">
    <property type="entry name" value="Ketoacyl-synt_C"/>
    <property type="match status" value="1"/>
</dbReference>
<dbReference type="PANTHER" id="PTHR43775:SF51">
    <property type="entry name" value="INACTIVE PHENOLPHTHIOCEROL SYNTHESIS POLYKETIDE SYNTHASE TYPE I PKS1-RELATED"/>
    <property type="match status" value="1"/>
</dbReference>
<dbReference type="InterPro" id="IPR016035">
    <property type="entry name" value="Acyl_Trfase/lysoPLipase"/>
</dbReference>
<dbReference type="GO" id="GO:0017000">
    <property type="term" value="P:antibiotic biosynthetic process"/>
    <property type="evidence" value="ECO:0007669"/>
    <property type="project" value="UniProtKB-KW"/>
</dbReference>
<dbReference type="InterPro" id="IPR014031">
    <property type="entry name" value="Ketoacyl_synth_C"/>
</dbReference>
<name>A0A840PGQ1_9ACTN</name>
<evidence type="ECO:0000256" key="4">
    <source>
        <dbReference type="ARBA" id="ARBA00022679"/>
    </source>
</evidence>
<dbReference type="Pfam" id="PF00109">
    <property type="entry name" value="ketoacyl-synt"/>
    <property type="match status" value="1"/>
</dbReference>
<dbReference type="EMBL" id="JACHGN010000052">
    <property type="protein sequence ID" value="MBB5140594.1"/>
    <property type="molecule type" value="Genomic_DNA"/>
</dbReference>
<dbReference type="PROSITE" id="PS52004">
    <property type="entry name" value="KS3_2"/>
    <property type="match status" value="1"/>
</dbReference>
<dbReference type="GO" id="GO:0006633">
    <property type="term" value="P:fatty acid biosynthetic process"/>
    <property type="evidence" value="ECO:0007669"/>
    <property type="project" value="InterPro"/>
</dbReference>
<dbReference type="GO" id="GO:0004315">
    <property type="term" value="F:3-oxoacyl-[acyl-carrier-protein] synthase activity"/>
    <property type="evidence" value="ECO:0007669"/>
    <property type="project" value="InterPro"/>
</dbReference>
<organism evidence="9 10">
    <name type="scientific">Thermocatellispora tengchongensis</name>
    <dbReference type="NCBI Taxonomy" id="1073253"/>
    <lineage>
        <taxon>Bacteria</taxon>
        <taxon>Bacillati</taxon>
        <taxon>Actinomycetota</taxon>
        <taxon>Actinomycetes</taxon>
        <taxon>Streptosporangiales</taxon>
        <taxon>Streptosporangiaceae</taxon>
        <taxon>Thermocatellispora</taxon>
    </lineage>
</organism>
<dbReference type="PANTHER" id="PTHR43775">
    <property type="entry name" value="FATTY ACID SYNTHASE"/>
    <property type="match status" value="1"/>
</dbReference>
<dbReference type="Pfam" id="PF08990">
    <property type="entry name" value="Docking"/>
    <property type="match status" value="1"/>
</dbReference>
<evidence type="ECO:0000256" key="6">
    <source>
        <dbReference type="ARBA" id="ARBA00023268"/>
    </source>
</evidence>
<dbReference type="Gene3D" id="3.30.70.3290">
    <property type="match status" value="1"/>
</dbReference>
<reference evidence="9 10" key="1">
    <citation type="submission" date="2020-08" db="EMBL/GenBank/DDBJ databases">
        <title>Genomic Encyclopedia of Type Strains, Phase IV (KMG-IV): sequencing the most valuable type-strain genomes for metagenomic binning, comparative biology and taxonomic classification.</title>
        <authorList>
            <person name="Goeker M."/>
        </authorList>
    </citation>
    <scope>NUCLEOTIDE SEQUENCE [LARGE SCALE GENOMIC DNA]</scope>
    <source>
        <strain evidence="9 10">DSM 45615</strain>
    </source>
</reference>
<evidence type="ECO:0000256" key="2">
    <source>
        <dbReference type="ARBA" id="ARBA00022450"/>
    </source>
</evidence>
<keyword evidence="3" id="KW-0597">Phosphoprotein</keyword>
<dbReference type="SUPFAM" id="SSF53901">
    <property type="entry name" value="Thiolase-like"/>
    <property type="match status" value="1"/>
</dbReference>
<sequence>MVENEKLLAYLKRVSAELYDTRERLRKFEMGEVEPVAIVGMSCRLPGGADSPETLWELLATGTDAISGLPSGRGWETEIEIDSDSTMCRGGFVHNAAEFDPGFFGISPREALAMDPQQRLMLEISWEALERAGIDPKSLRGSPTGVFAGGTYSGYPASAAAGSGIYQLTGTAPSVISGRVSYALGLEGPAVTVDTACSSSLVALHLAAHALRSQECSLALAGGVTVMAVAAAFSEISRQEGLAEDGRCKAFSADADGTGWAEGAGVLVLERLSDARRNGHRVLAVLRGSAVNQDGASNGLTAPNGPSQQRVIRAALASARLSAADVDAVEAHGTGTVLGDPIEAQALLATYGQDRPEDQPLWLGSVKSNIGHTQAAAGVAGVMKMVLALQNGLLPPTLHADEPSPHIDWSAGRIRLLNEAVPWPAADRPRRAGVSSFGISGTNAHVILEEAPAAEPETPDQEHPDTTPPVLTEAPAWLVSGRSREALRAQAARLAAHLDAASDADPLDVSWSLATTRSTFEHRAVVLGAGREGLAALAAGESSAGVVSGVAGAVSPVVFVFPGQGSQWVGMGRELAESSPVFAARLAECERALAPYVDWSLGDVLAGREGAPSFDRVDVVQPALWAIMVSLAAVWQAAGVNPGAVAGHSQGEIAAAVVAGILSLEDAAKVVALRSRALTALSGRGGMLSIAEPADAVQARAASWHGRVSVAAINGPEATVVSGDVAALEEMAAGCERDGVRARLLPVDYASHGPQVEALREEILAALDGISPQNGSVPLVSALTGEVL</sequence>